<protein>
    <submittedName>
        <fullName evidence="1">Uncharacterized protein</fullName>
    </submittedName>
</protein>
<sequence>KLKVLRKYLNNYLAKGFIRVKTLSRLNKVKYFIKLDIILAFNYLYIVERDK</sequence>
<accession>A0A6A6DGH6</accession>
<dbReference type="Proteomes" id="UP000800200">
    <property type="component" value="Unassembled WGS sequence"/>
</dbReference>
<gene>
    <name evidence="1" type="ORF">K469DRAFT_602998</name>
</gene>
<keyword evidence="2" id="KW-1185">Reference proteome</keyword>
<feature type="non-terminal residue" evidence="1">
    <location>
        <position position="1"/>
    </location>
</feature>
<reference evidence="1" key="1">
    <citation type="journal article" date="2020" name="Stud. Mycol.">
        <title>101 Dothideomycetes genomes: a test case for predicting lifestyles and emergence of pathogens.</title>
        <authorList>
            <person name="Haridas S."/>
            <person name="Albert R."/>
            <person name="Binder M."/>
            <person name="Bloem J."/>
            <person name="Labutti K."/>
            <person name="Salamov A."/>
            <person name="Andreopoulos B."/>
            <person name="Baker S."/>
            <person name="Barry K."/>
            <person name="Bills G."/>
            <person name="Bluhm B."/>
            <person name="Cannon C."/>
            <person name="Castanera R."/>
            <person name="Culley D."/>
            <person name="Daum C."/>
            <person name="Ezra D."/>
            <person name="Gonzalez J."/>
            <person name="Henrissat B."/>
            <person name="Kuo A."/>
            <person name="Liang C."/>
            <person name="Lipzen A."/>
            <person name="Lutzoni F."/>
            <person name="Magnuson J."/>
            <person name="Mondo S."/>
            <person name="Nolan M."/>
            <person name="Ohm R."/>
            <person name="Pangilinan J."/>
            <person name="Park H.-J."/>
            <person name="Ramirez L."/>
            <person name="Alfaro M."/>
            <person name="Sun H."/>
            <person name="Tritt A."/>
            <person name="Yoshinaga Y."/>
            <person name="Zwiers L.-H."/>
            <person name="Turgeon B."/>
            <person name="Goodwin S."/>
            <person name="Spatafora J."/>
            <person name="Crous P."/>
            <person name="Grigoriev I."/>
        </authorList>
    </citation>
    <scope>NUCLEOTIDE SEQUENCE</scope>
    <source>
        <strain evidence="1">CBS 207.26</strain>
    </source>
</reference>
<evidence type="ECO:0000313" key="1">
    <source>
        <dbReference type="EMBL" id="KAF2177548.1"/>
    </source>
</evidence>
<dbReference type="EMBL" id="ML994687">
    <property type="protein sequence ID" value="KAF2177548.1"/>
    <property type="molecule type" value="Genomic_DNA"/>
</dbReference>
<dbReference type="OrthoDB" id="4729352at2759"/>
<name>A0A6A6DGH6_9PEZI</name>
<organism evidence="1 2">
    <name type="scientific">Zopfia rhizophila CBS 207.26</name>
    <dbReference type="NCBI Taxonomy" id="1314779"/>
    <lineage>
        <taxon>Eukaryota</taxon>
        <taxon>Fungi</taxon>
        <taxon>Dikarya</taxon>
        <taxon>Ascomycota</taxon>
        <taxon>Pezizomycotina</taxon>
        <taxon>Dothideomycetes</taxon>
        <taxon>Dothideomycetes incertae sedis</taxon>
        <taxon>Zopfiaceae</taxon>
        <taxon>Zopfia</taxon>
    </lineage>
</organism>
<proteinExistence type="predicted"/>
<evidence type="ECO:0000313" key="2">
    <source>
        <dbReference type="Proteomes" id="UP000800200"/>
    </source>
</evidence>
<dbReference type="AlphaFoldDB" id="A0A6A6DGH6"/>